<dbReference type="EMBL" id="BEGY01000050">
    <property type="protein sequence ID" value="GAX80247.1"/>
    <property type="molecule type" value="Genomic_DNA"/>
</dbReference>
<dbReference type="OrthoDB" id="553078at2759"/>
<protein>
    <recommendedName>
        <fullName evidence="7">Myb-like domain-containing protein</fullName>
    </recommendedName>
</protein>
<dbReference type="PANTHER" id="PTHR16088:SF3">
    <property type="entry name" value="GON-4-LIKE PROTEIN"/>
    <property type="match status" value="1"/>
</dbReference>
<dbReference type="PANTHER" id="PTHR16088">
    <property type="entry name" value="YY1 ASSOCIATED PROTEIN-RELATED"/>
    <property type="match status" value="1"/>
</dbReference>
<feature type="compositionally biased region" description="Low complexity" evidence="4">
    <location>
        <begin position="1120"/>
        <end position="1129"/>
    </location>
</feature>
<evidence type="ECO:0000313" key="6">
    <source>
        <dbReference type="Proteomes" id="UP000232323"/>
    </source>
</evidence>
<dbReference type="GO" id="GO:0003712">
    <property type="term" value="F:transcription coregulator activity"/>
    <property type="evidence" value="ECO:0007669"/>
    <property type="project" value="TreeGrafter"/>
</dbReference>
<keyword evidence="1" id="KW-0805">Transcription regulation</keyword>
<comment type="caution">
    <text evidence="5">The sequence shown here is derived from an EMBL/GenBank/DDBJ whole genome shotgun (WGS) entry which is preliminary data.</text>
</comment>
<feature type="compositionally biased region" description="Polar residues" evidence="4">
    <location>
        <begin position="2076"/>
        <end position="2086"/>
    </location>
</feature>
<feature type="region of interest" description="Disordered" evidence="4">
    <location>
        <begin position="374"/>
        <end position="402"/>
    </location>
</feature>
<evidence type="ECO:0000313" key="5">
    <source>
        <dbReference type="EMBL" id="GAX80247.1"/>
    </source>
</evidence>
<evidence type="ECO:0000256" key="3">
    <source>
        <dbReference type="ARBA" id="ARBA00023242"/>
    </source>
</evidence>
<dbReference type="GO" id="GO:0005634">
    <property type="term" value="C:nucleus"/>
    <property type="evidence" value="ECO:0007669"/>
    <property type="project" value="TreeGrafter"/>
</dbReference>
<dbReference type="GO" id="GO:0006355">
    <property type="term" value="P:regulation of DNA-templated transcription"/>
    <property type="evidence" value="ECO:0007669"/>
    <property type="project" value="TreeGrafter"/>
</dbReference>
<feature type="compositionally biased region" description="Polar residues" evidence="4">
    <location>
        <begin position="1351"/>
        <end position="1362"/>
    </location>
</feature>
<feature type="region of interest" description="Disordered" evidence="4">
    <location>
        <begin position="1"/>
        <end position="78"/>
    </location>
</feature>
<feature type="compositionally biased region" description="Polar residues" evidence="4">
    <location>
        <begin position="1390"/>
        <end position="1399"/>
    </location>
</feature>
<feature type="region of interest" description="Disordered" evidence="4">
    <location>
        <begin position="1524"/>
        <end position="1566"/>
    </location>
</feature>
<evidence type="ECO:0000256" key="4">
    <source>
        <dbReference type="SAM" id="MobiDB-lite"/>
    </source>
</evidence>
<keyword evidence="2" id="KW-0804">Transcription</keyword>
<proteinExistence type="predicted"/>
<feature type="region of interest" description="Disordered" evidence="4">
    <location>
        <begin position="2065"/>
        <end position="2086"/>
    </location>
</feature>
<evidence type="ECO:0008006" key="7">
    <source>
        <dbReference type="Google" id="ProtNLM"/>
    </source>
</evidence>
<evidence type="ECO:0000256" key="2">
    <source>
        <dbReference type="ARBA" id="ARBA00023163"/>
    </source>
</evidence>
<name>A0A250XAY7_9CHLO</name>
<keyword evidence="6" id="KW-1185">Reference proteome</keyword>
<reference evidence="5 6" key="1">
    <citation type="submission" date="2017-08" db="EMBL/GenBank/DDBJ databases">
        <title>Acidophilic green algal genome provides insights into adaptation to an acidic environment.</title>
        <authorList>
            <person name="Hirooka S."/>
            <person name="Hirose Y."/>
            <person name="Kanesaki Y."/>
            <person name="Higuchi S."/>
            <person name="Fujiwara T."/>
            <person name="Onuma R."/>
            <person name="Era A."/>
            <person name="Ohbayashi R."/>
            <person name="Uzuka A."/>
            <person name="Nozaki H."/>
            <person name="Yoshikawa H."/>
            <person name="Miyagishima S.Y."/>
        </authorList>
    </citation>
    <scope>NUCLEOTIDE SEQUENCE [LARGE SCALE GENOMIC DNA]</scope>
    <source>
        <strain evidence="5 6">NIES-2499</strain>
    </source>
</reference>
<keyword evidence="3" id="KW-0539">Nucleus</keyword>
<feature type="compositionally biased region" description="Acidic residues" evidence="4">
    <location>
        <begin position="13"/>
        <end position="45"/>
    </location>
</feature>
<dbReference type="InterPro" id="IPR052435">
    <property type="entry name" value="YY1-Transcr_Regul"/>
</dbReference>
<feature type="compositionally biased region" description="Basic and acidic residues" evidence="4">
    <location>
        <begin position="389"/>
        <end position="402"/>
    </location>
</feature>
<feature type="compositionally biased region" description="Basic and acidic residues" evidence="4">
    <location>
        <begin position="1"/>
        <end position="12"/>
    </location>
</feature>
<feature type="region of interest" description="Disordered" evidence="4">
    <location>
        <begin position="949"/>
        <end position="973"/>
    </location>
</feature>
<evidence type="ECO:0000256" key="1">
    <source>
        <dbReference type="ARBA" id="ARBA00023015"/>
    </source>
</evidence>
<dbReference type="Proteomes" id="UP000232323">
    <property type="component" value="Unassembled WGS sequence"/>
</dbReference>
<feature type="compositionally biased region" description="Polar residues" evidence="4">
    <location>
        <begin position="1370"/>
        <end position="1382"/>
    </location>
</feature>
<sequence>MPETVDIDRAGGVEEDEEDGEFVIDEIPDTESSSSEDDDDGDDESLQNSRSPPSLEANPARDIDYQTLAEENYDNLSFEEEILPDTEDDEEDEEEEDGGVDHEIVENMQERQRQNEGQLGERPSAAVTYHTPAAIFRNMQQQPFGSEGVFKQGSHYHTAGGLAMASVYNEADSRSQQAWLLDLISGTGGMSHQQLPQGGTISADKPVASHAAALTMPHMIFPMMMSPPRLFLGGNRIEHEAGLPNDDSTLLDLIGMGSPDVQAGTTAAAASGGICRRTRAHLSLKDTSIDELERALCEEVVDGEVEAVEEKDLWEEFLQGLTNNGEEALLPEEDEEDSEFDVSELMKELEDAEEEDAASVHDDEHMHGVVVGGSGATEGLGDGLTSTQDDSRRDPNIRNERRVTRATARRRMEAQVLGAIRLKPPSPPPSIVDGSATNGAANQGRVAVSVGGVSRLVIRGLDALQLQQLYEQVYLHSQMVIQLYAMTAKDPCPEAQQIAEKARNMLLQLNQSSWAARESSLAEGLPAYTPDQLGMPSSSGNTLGTILPVPPSAFNLRARVQPYPAADQVHHLQVQQEEEARRVALSQLEALMELKREREAADNPAGGAGGSLLGLLGSSSFGARGLLADGSMRLTGLLGASNQVRDVVYSGNIHAIPSTSSCLPLGAAAAAASPDSGSVWAPTLVGDVRSVLDVAPLRLLPALFSVVDVLSAIPLHESPMQEIIDMDAVNAKERKKARKGKKGKEGLERAVEWVSPALNLLQPFLNPRLAYRPAARVPRNYWSPGEDELLAMGIRRLGTNYALLQEIYFPSRTKDQLWIRQKNILARKKTEAAGVAVDGSTTAVPGGVGGGTLAVLDAKNVVMGPLNLEEIALVRRGLQCMGMNPIMAGLKGSTPKIVWERISSDLVPLRRGDTLRKLWREVTANGTRDPIATSAWYHAATGEQTADLANTTTHNGTEPAGLDSSTLQHGEEVGPLQDAREHLHAATVLQNGGVRRPVGAGILGEEDSHGAVGADGDAQVVVSGHTQQAQPSSEALLRPAASLKPDVNTLLSSHLTHLGNIQAYRKVAQAKRARESEAAAQQELGPAENLERLITRIQNSDENASPIDLLAALSALQQQQENEAAQKQQPAKKRRRYKTTETSYHNGGTEAAASRGAGRSRRLKPSDDRIPVLPGIQTADPMFQEAIQYDYTYDESIIQHADTVMQGANTMHVDPMHPSLPWAGPQQQMLNLNLLQRLATGSDNAGAAVSRDACFAPAGAARVVAAESCTTPIMLDEGTRSRDAAPSMYGQGFDWTSLLGQPGWAGSLLESPPCAAALNTRHQLLFDPANVQPSVNHNSLLESVLAGVHSNHQQQQLHSTGGSVLAGGHSNHQQQQLHSTGGSVLAGGHSNHQQQQLHSTGGPGLPRGREAVQTSDAPVQATVRGEKQQQVSGSAFIQALVEAAAVTEPCSDGRHHGTAVQVGPAEPARARLPYMQGIFVDGSGGHRRDYLPGSTSLITSLVPPLGSSSTVYLPHAPPLLTQPNVPSALAVPPSLHTAHTNMPRRPLQPSDPPIDHPSARPLETPNYSYTASALSNLSVSNQVGPGTSGLGAAGHSTSAPGTSGLGAAGHGTSAPGTSGLGAAGHCTSAPGATGPSQVWGGIVMDQLHDRPHRPPSFPLQMTVSEPHLPLIGTLNGMPVERRSWEEGVAAGILLHSQLMASAMPGGTVAAGSRQHLSAAAGASLAAAAIGSGLLDAARRPLFPSLGASVDAARTSTLVGSPAAAAAGSGGLDFIEDHLPSSASQSPQASYYDRGSPWRAGMLTREAASAALLELLGHHDLQSLLPPHQTAVHTSQLPHGGTAAAAAPGSQLLLPSCPPESPHHVISRFAAAALQLQQPGGGDQAAACSEQEQQLQQMAFSQQEQAPLHTVERGAAYPAAGGGGVSSSWSKAHDRIILRTVIEQGSIGPSTYEAILSNLMASTSASPAVAPPCYEVPSSSVNNSHPLEEPQDREEAMIDMSSSARDDGGVHVGGSVTQLQSSATNITTAATPTRQRLTFNLRAVIERCAQLFSKASSMVMMQQQGSRRANIAGGGPSCSNTTSNDKC</sequence>
<accession>A0A250XAY7</accession>
<feature type="region of interest" description="Disordered" evidence="4">
    <location>
        <begin position="1586"/>
        <end position="1639"/>
    </location>
</feature>
<organism evidence="5 6">
    <name type="scientific">Chlamydomonas eustigma</name>
    <dbReference type="NCBI Taxonomy" id="1157962"/>
    <lineage>
        <taxon>Eukaryota</taxon>
        <taxon>Viridiplantae</taxon>
        <taxon>Chlorophyta</taxon>
        <taxon>core chlorophytes</taxon>
        <taxon>Chlorophyceae</taxon>
        <taxon>CS clade</taxon>
        <taxon>Chlamydomonadales</taxon>
        <taxon>Chlamydomonadaceae</taxon>
        <taxon>Chlamydomonas</taxon>
    </lineage>
</organism>
<feature type="region of interest" description="Disordered" evidence="4">
    <location>
        <begin position="1351"/>
        <end position="1418"/>
    </location>
</feature>
<gene>
    <name evidence="5" type="ORF">CEUSTIGMA_g7685.t1</name>
</gene>
<feature type="region of interest" description="Disordered" evidence="4">
    <location>
        <begin position="1120"/>
        <end position="1174"/>
    </location>
</feature>
<dbReference type="STRING" id="1157962.A0A250XAY7"/>